<name>A0A7X2HMX3_RALPI</name>
<dbReference type="Proteomes" id="UP000441032">
    <property type="component" value="Unassembled WGS sequence"/>
</dbReference>
<feature type="domain" description="Baseplate J-like C-terminal" evidence="3">
    <location>
        <begin position="214"/>
        <end position="295"/>
    </location>
</feature>
<comment type="caution">
    <text evidence="4">The sequence shown here is derived from an EMBL/GenBank/DDBJ whole genome shotgun (WGS) entry which is preliminary data.</text>
</comment>
<dbReference type="InterPro" id="IPR058531">
    <property type="entry name" value="Baseplate_J_M"/>
</dbReference>
<dbReference type="Pfam" id="PF26079">
    <property type="entry name" value="Baseplate_J_C"/>
    <property type="match status" value="1"/>
</dbReference>
<dbReference type="Pfam" id="PF26078">
    <property type="entry name" value="Baseplate_J_M"/>
    <property type="match status" value="1"/>
</dbReference>
<dbReference type="InterPro" id="IPR052726">
    <property type="entry name" value="Phage_Baseplate_Hub"/>
</dbReference>
<feature type="region of interest" description="Disordered" evidence="1">
    <location>
        <begin position="138"/>
        <end position="159"/>
    </location>
</feature>
<dbReference type="InterPro" id="IPR058530">
    <property type="entry name" value="Baseplate_J-like_C"/>
</dbReference>
<evidence type="ECO:0000259" key="3">
    <source>
        <dbReference type="Pfam" id="PF26079"/>
    </source>
</evidence>
<sequence>MSTLIDLSQLPPPDVVEPLDYETILAERKAALIARYPAEKQAEIATVLALESEPLTKFLEESALRELLLRQRINEAARAVMLAYAKGEDLEHIAALFGIERLVINPADPIAGTPAEMESDADLRLRVQLAPQSFSVAGPEGAYHSHGRNADGRVLDVSTTSPTPGEVRITVLSREGDGTAAPDLLDKVLAALRPEEVRPLTDYVTVQSATILPYAVSATLHLFPGPDATVVVTEARKRLAAYVEACHRLGAVVARSGLDAALHVAGVQKVELHSPADEILADPTQAPYCTDMTVTPGAQRA</sequence>
<organism evidence="4 5">
    <name type="scientific">Ralstonia pickettii</name>
    <name type="common">Burkholderia pickettii</name>
    <dbReference type="NCBI Taxonomy" id="329"/>
    <lineage>
        <taxon>Bacteria</taxon>
        <taxon>Pseudomonadati</taxon>
        <taxon>Pseudomonadota</taxon>
        <taxon>Betaproteobacteria</taxon>
        <taxon>Burkholderiales</taxon>
        <taxon>Burkholderiaceae</taxon>
        <taxon>Ralstonia</taxon>
    </lineage>
</organism>
<dbReference type="InterPro" id="IPR014507">
    <property type="entry name" value="Baseplate_assembly_J_pred"/>
</dbReference>
<gene>
    <name evidence="4" type="ORF">GJQ57_12555</name>
</gene>
<dbReference type="PANTHER" id="PTHR35862">
    <property type="entry name" value="FELS-2 PROPHAGE PROTEIN"/>
    <property type="match status" value="1"/>
</dbReference>
<dbReference type="PIRSF" id="PIRSF020481">
    <property type="entry name" value="BAP"/>
    <property type="match status" value="1"/>
</dbReference>
<evidence type="ECO:0000259" key="2">
    <source>
        <dbReference type="Pfam" id="PF26078"/>
    </source>
</evidence>
<evidence type="ECO:0000313" key="4">
    <source>
        <dbReference type="EMBL" id="MRS99475.1"/>
    </source>
</evidence>
<dbReference type="AlphaFoldDB" id="A0A7X2HMX3"/>
<evidence type="ECO:0000256" key="1">
    <source>
        <dbReference type="SAM" id="MobiDB-lite"/>
    </source>
</evidence>
<reference evidence="4 5" key="1">
    <citation type="submission" date="2019-11" db="EMBL/GenBank/DDBJ databases">
        <title>Phenotypic characterization of an OXA-22 and OXA-60 co-producing Ralstonia pickettii clinical strain.</title>
        <authorList>
            <person name="He F."/>
        </authorList>
    </citation>
    <scope>NUCLEOTIDE SEQUENCE [LARGE SCALE GENOMIC DNA]</scope>
    <source>
        <strain evidence="4 5">PSLESD1</strain>
    </source>
</reference>
<dbReference type="PANTHER" id="PTHR35862:SF1">
    <property type="entry name" value="FELS-2 PROPHAGE PROTEIN"/>
    <property type="match status" value="1"/>
</dbReference>
<dbReference type="RefSeq" id="WP_154207041.1">
    <property type="nucleotide sequence ID" value="NZ_WJYN01000004.1"/>
</dbReference>
<evidence type="ECO:0000313" key="5">
    <source>
        <dbReference type="Proteomes" id="UP000441032"/>
    </source>
</evidence>
<proteinExistence type="predicted"/>
<protein>
    <submittedName>
        <fullName evidence="4">Baseplate assembly protein</fullName>
    </submittedName>
</protein>
<dbReference type="EMBL" id="WJYN01000004">
    <property type="protein sequence ID" value="MRS99475.1"/>
    <property type="molecule type" value="Genomic_DNA"/>
</dbReference>
<accession>A0A7X2HMX3</accession>
<feature type="domain" description="Baseplate J-like central" evidence="2">
    <location>
        <begin position="136"/>
        <end position="207"/>
    </location>
</feature>